<accession>A0ABD2JZN5</accession>
<keyword evidence="5 13" id="KW-0812">Transmembrane</keyword>
<feature type="transmembrane region" description="Helical" evidence="15">
    <location>
        <begin position="566"/>
        <end position="590"/>
    </location>
</feature>
<evidence type="ECO:0000256" key="10">
    <source>
        <dbReference type="ARBA" id="ARBA00023180"/>
    </source>
</evidence>
<evidence type="ECO:0000256" key="15">
    <source>
        <dbReference type="SAM" id="Phobius"/>
    </source>
</evidence>
<keyword evidence="8 13" id="KW-0406">Ion transport</keyword>
<name>A0ABD2JZN5_HETSC</name>
<keyword evidence="11 13" id="KW-0739">Sodium transport</keyword>
<evidence type="ECO:0000256" key="2">
    <source>
        <dbReference type="ARBA" id="ARBA00007193"/>
    </source>
</evidence>
<reference evidence="16 17" key="1">
    <citation type="submission" date="2024-10" db="EMBL/GenBank/DDBJ databases">
        <authorList>
            <person name="Kim D."/>
        </authorList>
    </citation>
    <scope>NUCLEOTIDE SEQUENCE [LARGE SCALE GENOMIC DNA]</scope>
    <source>
        <strain evidence="16">Taebaek</strain>
    </source>
</reference>
<evidence type="ECO:0000256" key="3">
    <source>
        <dbReference type="ARBA" id="ARBA00022448"/>
    </source>
</evidence>
<proteinExistence type="inferred from homology"/>
<dbReference type="GO" id="GO:0016020">
    <property type="term" value="C:membrane"/>
    <property type="evidence" value="ECO:0007669"/>
    <property type="project" value="UniProtKB-SubCell"/>
</dbReference>
<dbReference type="PANTHER" id="PTHR11690">
    <property type="entry name" value="AMILORIDE-SENSITIVE SODIUM CHANNEL-RELATED"/>
    <property type="match status" value="1"/>
</dbReference>
<organism evidence="16 17">
    <name type="scientific">Heterodera schachtii</name>
    <name type="common">Sugarbeet cyst nematode worm</name>
    <name type="synonym">Tylenchus schachtii</name>
    <dbReference type="NCBI Taxonomy" id="97005"/>
    <lineage>
        <taxon>Eukaryota</taxon>
        <taxon>Metazoa</taxon>
        <taxon>Ecdysozoa</taxon>
        <taxon>Nematoda</taxon>
        <taxon>Chromadorea</taxon>
        <taxon>Rhabditida</taxon>
        <taxon>Tylenchina</taxon>
        <taxon>Tylenchomorpha</taxon>
        <taxon>Tylenchoidea</taxon>
        <taxon>Heteroderidae</taxon>
        <taxon>Heteroderinae</taxon>
        <taxon>Heterodera</taxon>
    </lineage>
</organism>
<keyword evidence="9 15" id="KW-0472">Membrane</keyword>
<evidence type="ECO:0008006" key="18">
    <source>
        <dbReference type="Google" id="ProtNLM"/>
    </source>
</evidence>
<evidence type="ECO:0000256" key="4">
    <source>
        <dbReference type="ARBA" id="ARBA00022461"/>
    </source>
</evidence>
<keyword evidence="4 13" id="KW-0894">Sodium channel</keyword>
<dbReference type="Gene3D" id="1.10.287.770">
    <property type="entry name" value="YojJ-like"/>
    <property type="match status" value="1"/>
</dbReference>
<keyword evidence="3 13" id="KW-0813">Transport</keyword>
<dbReference type="EMBL" id="JBICCN010000078">
    <property type="protein sequence ID" value="KAL3096034.1"/>
    <property type="molecule type" value="Genomic_DNA"/>
</dbReference>
<evidence type="ECO:0000313" key="17">
    <source>
        <dbReference type="Proteomes" id="UP001620645"/>
    </source>
</evidence>
<evidence type="ECO:0000256" key="12">
    <source>
        <dbReference type="ARBA" id="ARBA00023303"/>
    </source>
</evidence>
<keyword evidence="6 15" id="KW-1133">Transmembrane helix</keyword>
<keyword evidence="12 13" id="KW-0407">Ion channel</keyword>
<dbReference type="Proteomes" id="UP001620645">
    <property type="component" value="Unassembled WGS sequence"/>
</dbReference>
<feature type="compositionally biased region" description="Basic and acidic residues" evidence="14">
    <location>
        <begin position="746"/>
        <end position="773"/>
    </location>
</feature>
<dbReference type="Gene3D" id="1.10.287.820">
    <property type="entry name" value="Acid-sensing ion channel domain"/>
    <property type="match status" value="1"/>
</dbReference>
<dbReference type="AlphaFoldDB" id="A0ABD2JZN5"/>
<comment type="caution">
    <text evidence="16">The sequence shown here is derived from an EMBL/GenBank/DDBJ whole genome shotgun (WGS) entry which is preliminary data.</text>
</comment>
<evidence type="ECO:0000256" key="7">
    <source>
        <dbReference type="ARBA" id="ARBA00023053"/>
    </source>
</evidence>
<keyword evidence="7" id="KW-0915">Sodium</keyword>
<evidence type="ECO:0000256" key="8">
    <source>
        <dbReference type="ARBA" id="ARBA00023065"/>
    </source>
</evidence>
<evidence type="ECO:0000256" key="6">
    <source>
        <dbReference type="ARBA" id="ARBA00022989"/>
    </source>
</evidence>
<feature type="region of interest" description="Disordered" evidence="14">
    <location>
        <begin position="716"/>
        <end position="773"/>
    </location>
</feature>
<evidence type="ECO:0000313" key="16">
    <source>
        <dbReference type="EMBL" id="KAL3096034.1"/>
    </source>
</evidence>
<evidence type="ECO:0000256" key="11">
    <source>
        <dbReference type="ARBA" id="ARBA00023201"/>
    </source>
</evidence>
<comment type="similarity">
    <text evidence="2 13">Belongs to the amiloride-sensitive sodium channel (TC 1.A.6) family.</text>
</comment>
<evidence type="ECO:0000256" key="14">
    <source>
        <dbReference type="SAM" id="MobiDB-lite"/>
    </source>
</evidence>
<protein>
    <recommendedName>
        <fullName evidence="18">Amiloride-sensitive sodium channel</fullName>
    </recommendedName>
</protein>
<dbReference type="PRINTS" id="PR01078">
    <property type="entry name" value="AMINACHANNEL"/>
</dbReference>
<feature type="region of interest" description="Disordered" evidence="14">
    <location>
        <begin position="30"/>
        <end position="75"/>
    </location>
</feature>
<keyword evidence="10" id="KW-0325">Glycoprotein</keyword>
<keyword evidence="17" id="KW-1185">Reference proteome</keyword>
<evidence type="ECO:0000256" key="5">
    <source>
        <dbReference type="ARBA" id="ARBA00022692"/>
    </source>
</evidence>
<comment type="subcellular location">
    <subcellularLocation>
        <location evidence="1">Membrane</location>
        <topology evidence="1">Multi-pass membrane protein</topology>
    </subcellularLocation>
</comment>
<feature type="transmembrane region" description="Helical" evidence="15">
    <location>
        <begin position="141"/>
        <end position="161"/>
    </location>
</feature>
<evidence type="ECO:0000256" key="9">
    <source>
        <dbReference type="ARBA" id="ARBA00023136"/>
    </source>
</evidence>
<evidence type="ECO:0000256" key="1">
    <source>
        <dbReference type="ARBA" id="ARBA00004141"/>
    </source>
</evidence>
<feature type="compositionally biased region" description="Low complexity" evidence="14">
    <location>
        <begin position="726"/>
        <end position="736"/>
    </location>
</feature>
<gene>
    <name evidence="16" type="ORF">niasHS_005793</name>
</gene>
<evidence type="ECO:0000256" key="13">
    <source>
        <dbReference type="RuleBase" id="RU000679"/>
    </source>
</evidence>
<dbReference type="InterPro" id="IPR001873">
    <property type="entry name" value="ENaC"/>
</dbReference>
<dbReference type="Pfam" id="PF00858">
    <property type="entry name" value="ASC"/>
    <property type="match status" value="1"/>
</dbReference>
<dbReference type="GO" id="GO:0005272">
    <property type="term" value="F:sodium channel activity"/>
    <property type="evidence" value="ECO:0007669"/>
    <property type="project" value="UniProtKB-KW"/>
</dbReference>
<dbReference type="PANTHER" id="PTHR11690:SF222">
    <property type="entry name" value="AMILORIDE-SENSITIVE SODIUM CHANNEL SUBUNIT GAMMA"/>
    <property type="match status" value="1"/>
</dbReference>
<sequence>MSVKPFQKFQPPKIIVSDEQNERILASIDSVSSRQKAKAKACPKTNSAAKDQRKRRIRKDPNDPTLSQNLFPTDGMPMHCGTTKSKMIKSRASELIIRIPSRQLKRIVKTQGIRSLQRETQHFVGVTSVNGLLRVYRSRGVFRLFWVTVTTVSLLLLFWQITKLVQLYFSRPTASQISFLLNDNGLPFPAVTICSHRPIRAQYVESIMKAMNISHRLLEYLMLSFMDVQQLISVSDEDELRLADQEWKEFTHFLEPKFTVNAFFWNASATCQQMLKLCSFGGRDFDCCKYAKGILTDIGKCYQLDLSSTDQLWLNRQVQFGMNNNGLQIIVDTHTEQQIDSIVLDNGHHPFAGDTFDSGFRYFVHEKFSMPYLSTEGISVSPGIKVFSAISPTHYILLPHEMWGNCSDQWPEDLQEIVNDGAADERYSSLKCKTLCRAKYFNELCGCSPFSYNIDEFFSVCTPYEIYKCLGSTVLNDTKLSQNEQILPNCPQCKIECQRWVYHTYNSYTEAFASKPKDKWRRKAEQWSTIASLNIFYRDMAYTEYKQVQSLSMTEILSDIGGNMGLFLGMSLISLIEFVTYICKISWLFVSKKRRDHMLAKQRRDEQRQKQMEITLENAVPTSQFDTLFGRISRSIKRKTARDEKSIFVLPSNNRKQSDAELGIPSIQRLNLEGHTNGGLKRSQSMLSSLFEWKKAPSSKLSNRNLVDSIIESRLHGNAGRAARRSSISSSSSSGEEGSGTEEEEHQQKEEGKEKKGDKLGGKASAERKEVELKIDLDSKTVMLVGPPHGGRRYSTTAVLSYHSPAKPKLAKSVGKEV</sequence>